<protein>
    <submittedName>
        <fullName evidence="2">Uncharacterized protein</fullName>
    </submittedName>
</protein>
<feature type="compositionally biased region" description="Polar residues" evidence="1">
    <location>
        <begin position="107"/>
        <end position="119"/>
    </location>
</feature>
<proteinExistence type="predicted"/>
<accession>A0A812NWZ4</accession>
<feature type="region of interest" description="Disordered" evidence="1">
    <location>
        <begin position="28"/>
        <end position="151"/>
    </location>
</feature>
<dbReference type="EMBL" id="CAJNDS010002076">
    <property type="protein sequence ID" value="CAE7307449.1"/>
    <property type="molecule type" value="Genomic_DNA"/>
</dbReference>
<comment type="caution">
    <text evidence="2">The sequence shown here is derived from an EMBL/GenBank/DDBJ whole genome shotgun (WGS) entry which is preliminary data.</text>
</comment>
<sequence length="176" mass="19830">MEPGGMQEQLRQLELLRHRELQHLRLQAGPMRGWDAPMQEEQLESLQYGEEQAILGTSVPPAPLVDPGRLEVSPPRRSSGPGRRSDLREVMAPSSVLAHWPRDLEASLSSQFTEDTTPQIRDLDPSGDESPPRPARSRLAARQRLPRGDFEARIARLSDSVETSLRRLSEEEDLRA</sequence>
<dbReference type="Proteomes" id="UP000604046">
    <property type="component" value="Unassembled WGS sequence"/>
</dbReference>
<keyword evidence="3" id="KW-1185">Reference proteome</keyword>
<reference evidence="2" key="1">
    <citation type="submission" date="2021-02" db="EMBL/GenBank/DDBJ databases">
        <authorList>
            <person name="Dougan E. K."/>
            <person name="Rhodes N."/>
            <person name="Thang M."/>
            <person name="Chan C."/>
        </authorList>
    </citation>
    <scope>NUCLEOTIDE SEQUENCE</scope>
</reference>
<evidence type="ECO:0000313" key="2">
    <source>
        <dbReference type="EMBL" id="CAE7307449.1"/>
    </source>
</evidence>
<feature type="compositionally biased region" description="Basic residues" evidence="1">
    <location>
        <begin position="135"/>
        <end position="145"/>
    </location>
</feature>
<dbReference type="AlphaFoldDB" id="A0A812NWZ4"/>
<evidence type="ECO:0000256" key="1">
    <source>
        <dbReference type="SAM" id="MobiDB-lite"/>
    </source>
</evidence>
<name>A0A812NWZ4_9DINO</name>
<feature type="compositionally biased region" description="Low complexity" evidence="1">
    <location>
        <begin position="73"/>
        <end position="82"/>
    </location>
</feature>
<gene>
    <name evidence="2" type="ORF">SNAT2548_LOCUS16151</name>
</gene>
<evidence type="ECO:0000313" key="3">
    <source>
        <dbReference type="Proteomes" id="UP000604046"/>
    </source>
</evidence>
<dbReference type="OrthoDB" id="10602687at2759"/>
<organism evidence="2 3">
    <name type="scientific">Symbiodinium natans</name>
    <dbReference type="NCBI Taxonomy" id="878477"/>
    <lineage>
        <taxon>Eukaryota</taxon>
        <taxon>Sar</taxon>
        <taxon>Alveolata</taxon>
        <taxon>Dinophyceae</taxon>
        <taxon>Suessiales</taxon>
        <taxon>Symbiodiniaceae</taxon>
        <taxon>Symbiodinium</taxon>
    </lineage>
</organism>